<evidence type="ECO:0000259" key="6">
    <source>
        <dbReference type="PROSITE" id="PS51293"/>
    </source>
</evidence>
<name>A2FVW9_TRIV3</name>
<dbReference type="STRING" id="5722.A2FVW9"/>
<dbReference type="AlphaFoldDB" id="A2FVW9"/>
<evidence type="ECO:0000256" key="1">
    <source>
        <dbReference type="ARBA" id="ARBA00023015"/>
    </source>
</evidence>
<keyword evidence="2 7" id="KW-0238">DNA-binding</keyword>
<dbReference type="InterPro" id="IPR001005">
    <property type="entry name" value="SANT/Myb"/>
</dbReference>
<evidence type="ECO:0000256" key="3">
    <source>
        <dbReference type="ARBA" id="ARBA00023163"/>
    </source>
</evidence>
<dbReference type="InterPro" id="IPR017884">
    <property type="entry name" value="SANT_dom"/>
</dbReference>
<dbReference type="PANTHER" id="PTHR12802:SF41">
    <property type="entry name" value="BRAHMA ASSOCIATED PROTEIN 155 KDA"/>
    <property type="match status" value="1"/>
</dbReference>
<proteinExistence type="predicted"/>
<keyword evidence="8" id="KW-1185">Reference proteome</keyword>
<evidence type="ECO:0000259" key="5">
    <source>
        <dbReference type="PROSITE" id="PS50090"/>
    </source>
</evidence>
<evidence type="ECO:0000313" key="7">
    <source>
        <dbReference type="EMBL" id="EAX90954.1"/>
    </source>
</evidence>
<feature type="domain" description="Myb-like" evidence="5">
    <location>
        <begin position="192"/>
        <end position="242"/>
    </location>
</feature>
<evidence type="ECO:0000313" key="8">
    <source>
        <dbReference type="Proteomes" id="UP000001542"/>
    </source>
</evidence>
<dbReference type="InParanoid" id="A2FVW9"/>
<dbReference type="Pfam" id="PF00249">
    <property type="entry name" value="Myb_DNA-binding"/>
    <property type="match status" value="1"/>
</dbReference>
<evidence type="ECO:0000256" key="4">
    <source>
        <dbReference type="ARBA" id="ARBA00023242"/>
    </source>
</evidence>
<dbReference type="VEuPathDB" id="TrichDB:TVAGG3_0172160"/>
<dbReference type="OrthoDB" id="10264458at2759"/>
<reference evidence="7" key="2">
    <citation type="journal article" date="2007" name="Science">
        <title>Draft genome sequence of the sexually transmitted pathogen Trichomonas vaginalis.</title>
        <authorList>
            <person name="Carlton J.M."/>
            <person name="Hirt R.P."/>
            <person name="Silva J.C."/>
            <person name="Delcher A.L."/>
            <person name="Schatz M."/>
            <person name="Zhao Q."/>
            <person name="Wortman J.R."/>
            <person name="Bidwell S.L."/>
            <person name="Alsmark U.C.M."/>
            <person name="Besteiro S."/>
            <person name="Sicheritz-Ponten T."/>
            <person name="Noel C.J."/>
            <person name="Dacks J.B."/>
            <person name="Foster P.G."/>
            <person name="Simillion C."/>
            <person name="Van de Peer Y."/>
            <person name="Miranda-Saavedra D."/>
            <person name="Barton G.J."/>
            <person name="Westrop G.D."/>
            <person name="Mueller S."/>
            <person name="Dessi D."/>
            <person name="Fiori P.L."/>
            <person name="Ren Q."/>
            <person name="Paulsen I."/>
            <person name="Zhang H."/>
            <person name="Bastida-Corcuera F.D."/>
            <person name="Simoes-Barbosa A."/>
            <person name="Brown M.T."/>
            <person name="Hayes R.D."/>
            <person name="Mukherjee M."/>
            <person name="Okumura C.Y."/>
            <person name="Schneider R."/>
            <person name="Smith A.J."/>
            <person name="Vanacova S."/>
            <person name="Villalvazo M."/>
            <person name="Haas B.J."/>
            <person name="Pertea M."/>
            <person name="Feldblyum T.V."/>
            <person name="Utterback T.R."/>
            <person name="Shu C.L."/>
            <person name="Osoegawa K."/>
            <person name="de Jong P.J."/>
            <person name="Hrdy I."/>
            <person name="Horvathova L."/>
            <person name="Zubacova Z."/>
            <person name="Dolezal P."/>
            <person name="Malik S.B."/>
            <person name="Logsdon J.M. Jr."/>
            <person name="Henze K."/>
            <person name="Gupta A."/>
            <person name="Wang C.C."/>
            <person name="Dunne R.L."/>
            <person name="Upcroft J.A."/>
            <person name="Upcroft P."/>
            <person name="White O."/>
            <person name="Salzberg S.L."/>
            <person name="Tang P."/>
            <person name="Chiu C.-H."/>
            <person name="Lee Y.-S."/>
            <person name="Embley T.M."/>
            <person name="Coombs G.H."/>
            <person name="Mottram J.C."/>
            <person name="Tachezy J."/>
            <person name="Fraser-Liggett C.M."/>
            <person name="Johnson P.J."/>
        </authorList>
    </citation>
    <scope>NUCLEOTIDE SEQUENCE [LARGE SCALE GENOMIC DNA]</scope>
    <source>
        <strain evidence="7">G3</strain>
    </source>
</reference>
<feature type="domain" description="SANT" evidence="6">
    <location>
        <begin position="197"/>
        <end position="246"/>
    </location>
</feature>
<accession>A2FVW9</accession>
<protein>
    <submittedName>
        <fullName evidence="7">Myb-like DNA-binding domain containing protein</fullName>
    </submittedName>
</protein>
<evidence type="ECO:0000256" key="2">
    <source>
        <dbReference type="ARBA" id="ARBA00023125"/>
    </source>
</evidence>
<dbReference type="PROSITE" id="PS51293">
    <property type="entry name" value="SANT"/>
    <property type="match status" value="1"/>
</dbReference>
<dbReference type="PANTHER" id="PTHR12802">
    <property type="entry name" value="SWI/SNF COMPLEX-RELATED"/>
    <property type="match status" value="1"/>
</dbReference>
<keyword evidence="1" id="KW-0805">Transcription regulation</keyword>
<reference evidence="7" key="1">
    <citation type="submission" date="2006-10" db="EMBL/GenBank/DDBJ databases">
        <authorList>
            <person name="Amadeo P."/>
            <person name="Zhao Q."/>
            <person name="Wortman J."/>
            <person name="Fraser-Liggett C."/>
            <person name="Carlton J."/>
        </authorList>
    </citation>
    <scope>NUCLEOTIDE SEQUENCE</scope>
    <source>
        <strain evidence="7">G3</strain>
    </source>
</reference>
<dbReference type="Gene3D" id="1.10.10.60">
    <property type="entry name" value="Homeodomain-like"/>
    <property type="match status" value="1"/>
</dbReference>
<dbReference type="KEGG" id="tva:4748646"/>
<dbReference type="GO" id="GO:0003677">
    <property type="term" value="F:DNA binding"/>
    <property type="evidence" value="ECO:0007669"/>
    <property type="project" value="UniProtKB-KW"/>
</dbReference>
<dbReference type="InterPro" id="IPR009057">
    <property type="entry name" value="Homeodomain-like_sf"/>
</dbReference>
<sequence length="390" mass="44801">MLEVEQFDSAVNVFDLCRRPLKICNINQTPIFKPTSTRIPCIKAIHDVRKSCTEAAWEQQIAEPIEENATVDGNIKENVFSDHFNRDFEDLQLPTPENRPVPILHAEESYIRTRPHWHTDVPTMNMHYQKKINIKDVSDPLLTIPLPKCDVCDNQLEYPFFANPKYNICKKCYSEAKLSPFTSTKDLFLIKEPQYNDGNWTLAETNKLLTIIEEIGDDWQTVAKEMKNRTPAECCLHFLRLPIMDQYYNDDVRVVEASDDVQQAYLPFLMAPHPIASFVEFIHIYNTKLGSAVAESSQQIIESLLKANSSMIPFTQIPDILTKIVKATSHHAGILANEEADTMIDLLTEVDHKMNNLVFEQFKEILTKLKNIDQRASSLGFSLPMEKQNE</sequence>
<dbReference type="VEuPathDB" id="TrichDB:TVAG_002270"/>
<dbReference type="Proteomes" id="UP000001542">
    <property type="component" value="Unassembled WGS sequence"/>
</dbReference>
<keyword evidence="3" id="KW-0804">Transcription</keyword>
<organism evidence="7 8">
    <name type="scientific">Trichomonas vaginalis (strain ATCC PRA-98 / G3)</name>
    <dbReference type="NCBI Taxonomy" id="412133"/>
    <lineage>
        <taxon>Eukaryota</taxon>
        <taxon>Metamonada</taxon>
        <taxon>Parabasalia</taxon>
        <taxon>Trichomonadida</taxon>
        <taxon>Trichomonadidae</taxon>
        <taxon>Trichomonas</taxon>
    </lineage>
</organism>
<dbReference type="SMART" id="SM00717">
    <property type="entry name" value="SANT"/>
    <property type="match status" value="1"/>
</dbReference>
<dbReference type="EMBL" id="DS114070">
    <property type="protein sequence ID" value="EAX90954.1"/>
    <property type="molecule type" value="Genomic_DNA"/>
</dbReference>
<dbReference type="SUPFAM" id="SSF46689">
    <property type="entry name" value="Homeodomain-like"/>
    <property type="match status" value="1"/>
</dbReference>
<dbReference type="PROSITE" id="PS50090">
    <property type="entry name" value="MYB_LIKE"/>
    <property type="match status" value="1"/>
</dbReference>
<gene>
    <name evidence="7" type="ORF">TVAG_002270</name>
</gene>
<dbReference type="CDD" id="cd00167">
    <property type="entry name" value="SANT"/>
    <property type="match status" value="1"/>
</dbReference>
<dbReference type="RefSeq" id="XP_001303884.1">
    <property type="nucleotide sequence ID" value="XM_001303883.1"/>
</dbReference>
<dbReference type="eggNOG" id="KOG1279">
    <property type="taxonomic scope" value="Eukaryota"/>
</dbReference>
<keyword evidence="4" id="KW-0539">Nucleus</keyword>